<keyword evidence="7 9" id="KW-0063">Aspartyl esterase</keyword>
<dbReference type="Gramene" id="Psat03G0571800-T1">
    <property type="protein sequence ID" value="KAI5431659.1"/>
    <property type="gene ID" value="KIW84_035718"/>
</dbReference>
<dbReference type="EMBL" id="JAMSHJ010000003">
    <property type="protein sequence ID" value="KAI5431659.1"/>
    <property type="molecule type" value="Genomic_DNA"/>
</dbReference>
<dbReference type="InterPro" id="IPR018040">
    <property type="entry name" value="Pectinesterase_Tyr_AS"/>
</dbReference>
<evidence type="ECO:0000256" key="1">
    <source>
        <dbReference type="ARBA" id="ARBA00004191"/>
    </source>
</evidence>
<proteinExistence type="inferred from homology"/>
<dbReference type="InterPro" id="IPR012334">
    <property type="entry name" value="Pectin_lyas_fold"/>
</dbReference>
<comment type="function">
    <text evidence="9">Acts in the modification of cell walls via demethylesterification of cell wall pectin.</text>
</comment>
<evidence type="ECO:0000259" key="10">
    <source>
        <dbReference type="Pfam" id="PF01095"/>
    </source>
</evidence>
<feature type="active site" evidence="8">
    <location>
        <position position="205"/>
    </location>
</feature>
<dbReference type="Gene3D" id="2.160.20.10">
    <property type="entry name" value="Single-stranded right-handed beta-helix, Pectin lyase-like"/>
    <property type="match status" value="1"/>
</dbReference>
<dbReference type="InterPro" id="IPR000070">
    <property type="entry name" value="Pectinesterase_cat"/>
</dbReference>
<name>A0A9D4Y4I5_PEA</name>
<dbReference type="OrthoDB" id="2019149at2759"/>
<protein>
    <recommendedName>
        <fullName evidence="9">Pectinesterase</fullName>
        <ecNumber evidence="9">3.1.1.11</ecNumber>
    </recommendedName>
</protein>
<evidence type="ECO:0000256" key="7">
    <source>
        <dbReference type="ARBA" id="ARBA00023085"/>
    </source>
</evidence>
<comment type="similarity">
    <text evidence="4">In the C-terminal section; belongs to the pectinesterase family.</text>
</comment>
<dbReference type="Pfam" id="PF01095">
    <property type="entry name" value="Pectinesterase"/>
    <property type="match status" value="1"/>
</dbReference>
<evidence type="ECO:0000256" key="4">
    <source>
        <dbReference type="ARBA" id="ARBA00007786"/>
    </source>
</evidence>
<dbReference type="FunFam" id="2.160.20.10:FF:000001">
    <property type="entry name" value="Pectinesterase"/>
    <property type="match status" value="1"/>
</dbReference>
<evidence type="ECO:0000256" key="6">
    <source>
        <dbReference type="ARBA" id="ARBA00022801"/>
    </source>
</evidence>
<evidence type="ECO:0000256" key="5">
    <source>
        <dbReference type="ARBA" id="ARBA00022512"/>
    </source>
</evidence>
<comment type="similarity">
    <text evidence="3">In the N-terminal section; belongs to the PMEI family.</text>
</comment>
<dbReference type="AlphaFoldDB" id="A0A9D4Y4I5"/>
<keyword evidence="9" id="KW-0961">Cell wall biogenesis/degradation</keyword>
<dbReference type="GO" id="GO:0030599">
    <property type="term" value="F:pectinesterase activity"/>
    <property type="evidence" value="ECO:0007669"/>
    <property type="project" value="UniProtKB-UniRule"/>
</dbReference>
<accession>A0A9D4Y4I5</accession>
<keyword evidence="5 9" id="KW-0134">Cell wall</keyword>
<dbReference type="PROSITE" id="PS00503">
    <property type="entry name" value="PECTINESTERASE_2"/>
    <property type="match status" value="1"/>
</dbReference>
<dbReference type="InterPro" id="IPR033131">
    <property type="entry name" value="Pectinesterase_Asp_AS"/>
</dbReference>
<dbReference type="EC" id="3.1.1.11" evidence="9"/>
<feature type="signal peptide" evidence="9">
    <location>
        <begin position="1"/>
        <end position="24"/>
    </location>
</feature>
<sequence length="371" mass="41676">MHSSMVILMLIPFFFFCFLLVVQSSFHDVSFQDEFPLWVEGRERTLLIKNVHRANVVVAPDGSGNFVKVMDAVLAAPNFSKDRFVIHIKRGIYKENVIIDEKKNNLMMIGDGTDATIISGNLSSRHNNLTTFETATFGVDGMAFVARDITFQNTAGPINGQAVALRSSSEKSIFYRCKIIGYQDSLCAHSNLQFYRNCIISGTVDFIFGYAAAVFQNCQIIVKKGLPGQYNTISAQGGEYGPNKPFGFVFQFCKIYADSDLLPISKSIKTYLGRPWGAHSKTIFMQSYISDMLSPIGWSEWIGHPEYSDTLYYAEYQNYGPGAMLQYRVKWKGYHILKYSKEAINFTVARLISGNTWIPSTNVPFTPGLGK</sequence>
<keyword evidence="6 9" id="KW-0378">Hydrolase</keyword>
<dbReference type="Proteomes" id="UP001058974">
    <property type="component" value="Chromosome 3"/>
</dbReference>
<keyword evidence="9" id="KW-0964">Secreted</keyword>
<comment type="caution">
    <text evidence="11">The sequence shown here is derived from an EMBL/GenBank/DDBJ whole genome shotgun (WGS) entry which is preliminary data.</text>
</comment>
<evidence type="ECO:0000256" key="9">
    <source>
        <dbReference type="RuleBase" id="RU000589"/>
    </source>
</evidence>
<dbReference type="GO" id="GO:0045490">
    <property type="term" value="P:pectin catabolic process"/>
    <property type="evidence" value="ECO:0007669"/>
    <property type="project" value="UniProtKB-UniRule"/>
</dbReference>
<feature type="chain" id="PRO_5039762997" description="Pectinesterase" evidence="9">
    <location>
        <begin position="25"/>
        <end position="371"/>
    </location>
</feature>
<evidence type="ECO:0000313" key="12">
    <source>
        <dbReference type="Proteomes" id="UP001058974"/>
    </source>
</evidence>
<dbReference type="PANTHER" id="PTHR31707">
    <property type="entry name" value="PECTINESTERASE"/>
    <property type="match status" value="1"/>
</dbReference>
<evidence type="ECO:0000313" key="11">
    <source>
        <dbReference type="EMBL" id="KAI5431659.1"/>
    </source>
</evidence>
<dbReference type="PROSITE" id="PS00800">
    <property type="entry name" value="PECTINESTERASE_1"/>
    <property type="match status" value="1"/>
</dbReference>
<dbReference type="InterPro" id="IPR011050">
    <property type="entry name" value="Pectin_lyase_fold/virulence"/>
</dbReference>
<comment type="subcellular location">
    <subcellularLocation>
        <location evidence="1 9">Secreted</location>
        <location evidence="1 9">Cell wall</location>
    </subcellularLocation>
</comment>
<dbReference type="GO" id="GO:0042545">
    <property type="term" value="P:cell wall modification"/>
    <property type="evidence" value="ECO:0007669"/>
    <property type="project" value="UniProtKB-UniRule"/>
</dbReference>
<dbReference type="SUPFAM" id="SSF51126">
    <property type="entry name" value="Pectin lyase-like"/>
    <property type="match status" value="1"/>
</dbReference>
<evidence type="ECO:0000256" key="8">
    <source>
        <dbReference type="PROSITE-ProRule" id="PRU10040"/>
    </source>
</evidence>
<gene>
    <name evidence="11" type="ORF">KIW84_035718</name>
</gene>
<organism evidence="11 12">
    <name type="scientific">Pisum sativum</name>
    <name type="common">Garden pea</name>
    <name type="synonym">Lathyrus oleraceus</name>
    <dbReference type="NCBI Taxonomy" id="3888"/>
    <lineage>
        <taxon>Eukaryota</taxon>
        <taxon>Viridiplantae</taxon>
        <taxon>Streptophyta</taxon>
        <taxon>Embryophyta</taxon>
        <taxon>Tracheophyta</taxon>
        <taxon>Spermatophyta</taxon>
        <taxon>Magnoliopsida</taxon>
        <taxon>eudicotyledons</taxon>
        <taxon>Gunneridae</taxon>
        <taxon>Pentapetalae</taxon>
        <taxon>rosids</taxon>
        <taxon>fabids</taxon>
        <taxon>Fabales</taxon>
        <taxon>Fabaceae</taxon>
        <taxon>Papilionoideae</taxon>
        <taxon>50 kb inversion clade</taxon>
        <taxon>NPAAA clade</taxon>
        <taxon>Hologalegina</taxon>
        <taxon>IRL clade</taxon>
        <taxon>Fabeae</taxon>
        <taxon>Lathyrus</taxon>
    </lineage>
</organism>
<comment type="pathway">
    <text evidence="2 9">Glycan metabolism; pectin degradation; 2-dehydro-3-deoxy-D-gluconate from pectin: step 1/5.</text>
</comment>
<comment type="catalytic activity">
    <reaction evidence="9">
        <text>[(1-&gt;4)-alpha-D-galacturonosyl methyl ester](n) + n H2O = [(1-&gt;4)-alpha-D-galacturonosyl](n) + n methanol + n H(+)</text>
        <dbReference type="Rhea" id="RHEA:22380"/>
        <dbReference type="Rhea" id="RHEA-COMP:14570"/>
        <dbReference type="Rhea" id="RHEA-COMP:14573"/>
        <dbReference type="ChEBI" id="CHEBI:15377"/>
        <dbReference type="ChEBI" id="CHEBI:15378"/>
        <dbReference type="ChEBI" id="CHEBI:17790"/>
        <dbReference type="ChEBI" id="CHEBI:140522"/>
        <dbReference type="ChEBI" id="CHEBI:140523"/>
        <dbReference type="EC" id="3.1.1.11"/>
    </reaction>
</comment>
<evidence type="ECO:0000256" key="3">
    <source>
        <dbReference type="ARBA" id="ARBA00006027"/>
    </source>
</evidence>
<keyword evidence="12" id="KW-1185">Reference proteome</keyword>
<evidence type="ECO:0000256" key="2">
    <source>
        <dbReference type="ARBA" id="ARBA00005184"/>
    </source>
</evidence>
<reference evidence="11 12" key="1">
    <citation type="journal article" date="2022" name="Nat. Genet.">
        <title>Improved pea reference genome and pan-genome highlight genomic features and evolutionary characteristics.</title>
        <authorList>
            <person name="Yang T."/>
            <person name="Liu R."/>
            <person name="Luo Y."/>
            <person name="Hu S."/>
            <person name="Wang D."/>
            <person name="Wang C."/>
            <person name="Pandey M.K."/>
            <person name="Ge S."/>
            <person name="Xu Q."/>
            <person name="Li N."/>
            <person name="Li G."/>
            <person name="Huang Y."/>
            <person name="Saxena R.K."/>
            <person name="Ji Y."/>
            <person name="Li M."/>
            <person name="Yan X."/>
            <person name="He Y."/>
            <person name="Liu Y."/>
            <person name="Wang X."/>
            <person name="Xiang C."/>
            <person name="Varshney R.K."/>
            <person name="Ding H."/>
            <person name="Gao S."/>
            <person name="Zong X."/>
        </authorList>
    </citation>
    <scope>NUCLEOTIDE SEQUENCE [LARGE SCALE GENOMIC DNA]</scope>
    <source>
        <strain evidence="11 12">cv. Zhongwan 6</strain>
    </source>
</reference>
<keyword evidence="9" id="KW-0732">Signal</keyword>
<feature type="domain" description="Pectinesterase catalytic" evidence="10">
    <location>
        <begin position="55"/>
        <end position="355"/>
    </location>
</feature>